<dbReference type="Proteomes" id="UP001066276">
    <property type="component" value="Chromosome 11"/>
</dbReference>
<keyword evidence="3" id="KW-1185">Reference proteome</keyword>
<accession>A0AAV7LR92</accession>
<evidence type="ECO:0000313" key="3">
    <source>
        <dbReference type="Proteomes" id="UP001066276"/>
    </source>
</evidence>
<evidence type="ECO:0000313" key="2">
    <source>
        <dbReference type="EMBL" id="KAJ1092927.1"/>
    </source>
</evidence>
<evidence type="ECO:0000256" key="1">
    <source>
        <dbReference type="SAM" id="MobiDB-lite"/>
    </source>
</evidence>
<comment type="caution">
    <text evidence="2">The sequence shown here is derived from an EMBL/GenBank/DDBJ whole genome shotgun (WGS) entry which is preliminary data.</text>
</comment>
<gene>
    <name evidence="2" type="ORF">NDU88_006037</name>
</gene>
<feature type="region of interest" description="Disordered" evidence="1">
    <location>
        <begin position="77"/>
        <end position="105"/>
    </location>
</feature>
<proteinExistence type="predicted"/>
<dbReference type="EMBL" id="JANPWB010000015">
    <property type="protein sequence ID" value="KAJ1092927.1"/>
    <property type="molecule type" value="Genomic_DNA"/>
</dbReference>
<reference evidence="2" key="1">
    <citation type="journal article" date="2022" name="bioRxiv">
        <title>Sequencing and chromosome-scale assembly of the giantPleurodeles waltlgenome.</title>
        <authorList>
            <person name="Brown T."/>
            <person name="Elewa A."/>
            <person name="Iarovenko S."/>
            <person name="Subramanian E."/>
            <person name="Araus A.J."/>
            <person name="Petzold A."/>
            <person name="Susuki M."/>
            <person name="Suzuki K.-i.T."/>
            <person name="Hayashi T."/>
            <person name="Toyoda A."/>
            <person name="Oliveira C."/>
            <person name="Osipova E."/>
            <person name="Leigh N.D."/>
            <person name="Simon A."/>
            <person name="Yun M.H."/>
        </authorList>
    </citation>
    <scope>NUCLEOTIDE SEQUENCE</scope>
    <source>
        <strain evidence="2">20211129_DDA</strain>
        <tissue evidence="2">Liver</tissue>
    </source>
</reference>
<name>A0AAV7LR92_PLEWA</name>
<protein>
    <submittedName>
        <fullName evidence="2">Uncharacterized protein</fullName>
    </submittedName>
</protein>
<dbReference type="AlphaFoldDB" id="A0AAV7LR92"/>
<organism evidence="2 3">
    <name type="scientific">Pleurodeles waltl</name>
    <name type="common">Iberian ribbed newt</name>
    <dbReference type="NCBI Taxonomy" id="8319"/>
    <lineage>
        <taxon>Eukaryota</taxon>
        <taxon>Metazoa</taxon>
        <taxon>Chordata</taxon>
        <taxon>Craniata</taxon>
        <taxon>Vertebrata</taxon>
        <taxon>Euteleostomi</taxon>
        <taxon>Amphibia</taxon>
        <taxon>Batrachia</taxon>
        <taxon>Caudata</taxon>
        <taxon>Salamandroidea</taxon>
        <taxon>Salamandridae</taxon>
        <taxon>Pleurodelinae</taxon>
        <taxon>Pleurodeles</taxon>
    </lineage>
</organism>
<sequence length="189" mass="19940">MSFCCSICAPRSSWLVIRLWSAPQRWLAGVCLPHSGSRYLHHPGPSHRRHHAPLPAPAGRRLRLTLLLLRAARLHPLGSGGSRSSPTAAPRHTPPGLCGPTQVTGTAGHNATLSLHGRAQARELTALGAQVTGCSAPPPQPAPLCQAAPPLADSSSCLLMCVRAGPLHSPPGTTANPFRGTREVRARYK</sequence>